<evidence type="ECO:0000256" key="1">
    <source>
        <dbReference type="ARBA" id="ARBA00010052"/>
    </source>
</evidence>
<protein>
    <recommendedName>
        <fullName evidence="11">DNA/RNA non-specific endonuclease</fullName>
    </recommendedName>
</protein>
<feature type="binding site" evidence="5">
    <location>
        <position position="267"/>
    </location>
    <ligand>
        <name>Mg(2+)</name>
        <dbReference type="ChEBI" id="CHEBI:18420"/>
        <note>catalytic</note>
    </ligand>
</feature>
<reference evidence="9" key="1">
    <citation type="submission" date="2021-12" db="EMBL/GenBank/DDBJ databases">
        <authorList>
            <person name="King R."/>
        </authorList>
    </citation>
    <scope>NUCLEOTIDE SEQUENCE</scope>
</reference>
<evidence type="ECO:0000256" key="3">
    <source>
        <dbReference type="ARBA" id="ARBA00022759"/>
    </source>
</evidence>
<keyword evidence="5" id="KW-0479">Metal-binding</keyword>
<dbReference type="InterPro" id="IPR040255">
    <property type="entry name" value="Non-specific_endonuclease"/>
</dbReference>
<dbReference type="Proteomes" id="UP001152759">
    <property type="component" value="Chromosome 1"/>
</dbReference>
<name>A0A9P0EXL4_BEMTA</name>
<feature type="signal peptide" evidence="6">
    <location>
        <begin position="1"/>
        <end position="21"/>
    </location>
</feature>
<dbReference type="SUPFAM" id="SSF54060">
    <property type="entry name" value="His-Me finger endonucleases"/>
    <property type="match status" value="1"/>
</dbReference>
<dbReference type="InterPro" id="IPR044925">
    <property type="entry name" value="His-Me_finger_sf"/>
</dbReference>
<accession>A0A9P0EXL4</accession>
<dbReference type="InterPro" id="IPR044929">
    <property type="entry name" value="DNA/RNA_non-sp_Endonuclease_sf"/>
</dbReference>
<keyword evidence="10" id="KW-1185">Reference proteome</keyword>
<dbReference type="GO" id="GO:0000014">
    <property type="term" value="F:single-stranded DNA endodeoxyribonuclease activity"/>
    <property type="evidence" value="ECO:0007669"/>
    <property type="project" value="TreeGrafter"/>
</dbReference>
<dbReference type="AlphaFoldDB" id="A0A9P0EXL4"/>
<dbReference type="GO" id="GO:0006309">
    <property type="term" value="P:apoptotic DNA fragmentation"/>
    <property type="evidence" value="ECO:0007669"/>
    <property type="project" value="TreeGrafter"/>
</dbReference>
<keyword evidence="3" id="KW-0378">Hydrolase</keyword>
<evidence type="ECO:0000256" key="4">
    <source>
        <dbReference type="PIRSR" id="PIRSR640255-1"/>
    </source>
</evidence>
<organism evidence="9 10">
    <name type="scientific">Bemisia tabaci</name>
    <name type="common">Sweetpotato whitefly</name>
    <name type="synonym">Aleurodes tabaci</name>
    <dbReference type="NCBI Taxonomy" id="7038"/>
    <lineage>
        <taxon>Eukaryota</taxon>
        <taxon>Metazoa</taxon>
        <taxon>Ecdysozoa</taxon>
        <taxon>Arthropoda</taxon>
        <taxon>Hexapoda</taxon>
        <taxon>Insecta</taxon>
        <taxon>Pterygota</taxon>
        <taxon>Neoptera</taxon>
        <taxon>Paraneoptera</taxon>
        <taxon>Hemiptera</taxon>
        <taxon>Sternorrhyncha</taxon>
        <taxon>Aleyrodoidea</taxon>
        <taxon>Aleyrodidae</taxon>
        <taxon>Aleyrodinae</taxon>
        <taxon>Bemisia</taxon>
    </lineage>
</organism>
<dbReference type="GO" id="GO:0004521">
    <property type="term" value="F:RNA endonuclease activity"/>
    <property type="evidence" value="ECO:0007669"/>
    <property type="project" value="TreeGrafter"/>
</dbReference>
<dbReference type="GO" id="GO:0005634">
    <property type="term" value="C:nucleus"/>
    <property type="evidence" value="ECO:0007669"/>
    <property type="project" value="TreeGrafter"/>
</dbReference>
<dbReference type="InterPro" id="IPR001604">
    <property type="entry name" value="Endo_G_ENPP1-like_dom"/>
</dbReference>
<dbReference type="SMART" id="SM00892">
    <property type="entry name" value="Endonuclease_NS"/>
    <property type="match status" value="1"/>
</dbReference>
<dbReference type="GO" id="GO:0046872">
    <property type="term" value="F:metal ion binding"/>
    <property type="evidence" value="ECO:0007669"/>
    <property type="project" value="UniProtKB-KW"/>
</dbReference>
<evidence type="ECO:0000259" key="7">
    <source>
        <dbReference type="SMART" id="SM00477"/>
    </source>
</evidence>
<proteinExistence type="inferred from homology"/>
<dbReference type="InterPro" id="IPR020821">
    <property type="entry name" value="ENPP1-3/EXOG-like_nuc-like"/>
</dbReference>
<comment type="similarity">
    <text evidence="1">Belongs to the DNA/RNA non-specific endonuclease family.</text>
</comment>
<evidence type="ECO:0000259" key="8">
    <source>
        <dbReference type="SMART" id="SM00892"/>
    </source>
</evidence>
<feature type="domain" description="DNA/RNA non-specific endonuclease/pyrophosphatase/phosphodiesterase" evidence="8">
    <location>
        <begin position="150"/>
        <end position="384"/>
    </location>
</feature>
<dbReference type="PANTHER" id="PTHR13966:SF17">
    <property type="entry name" value="ENDONUCLEASE-RELATED"/>
    <property type="match status" value="1"/>
</dbReference>
<feature type="active site" description="Proton acceptor" evidence="4">
    <location>
        <position position="237"/>
    </location>
</feature>
<evidence type="ECO:0000256" key="5">
    <source>
        <dbReference type="PIRSR" id="PIRSR640255-2"/>
    </source>
</evidence>
<dbReference type="KEGG" id="btab:109041265"/>
<keyword evidence="2" id="KW-0540">Nuclease</keyword>
<dbReference type="PANTHER" id="PTHR13966">
    <property type="entry name" value="ENDONUCLEASE RELATED"/>
    <property type="match status" value="1"/>
</dbReference>
<gene>
    <name evidence="9" type="ORF">BEMITA_LOCUS790</name>
</gene>
<keyword evidence="6" id="KW-0732">Signal</keyword>
<dbReference type="GO" id="GO:0005743">
    <property type="term" value="C:mitochondrial inner membrane"/>
    <property type="evidence" value="ECO:0007669"/>
    <property type="project" value="TreeGrafter"/>
</dbReference>
<dbReference type="Gene3D" id="3.40.570.10">
    <property type="entry name" value="Extracellular Endonuclease, subunit A"/>
    <property type="match status" value="1"/>
</dbReference>
<dbReference type="Pfam" id="PF01223">
    <property type="entry name" value="Endonuclease_NS"/>
    <property type="match status" value="1"/>
</dbReference>
<dbReference type="EMBL" id="OU963862">
    <property type="protein sequence ID" value="CAH0381107.1"/>
    <property type="molecule type" value="Genomic_DNA"/>
</dbReference>
<feature type="domain" description="ENPP1-3/EXOG-like endonuclease/phosphodiesterase" evidence="7">
    <location>
        <begin position="200"/>
        <end position="384"/>
    </location>
</feature>
<evidence type="ECO:0000256" key="2">
    <source>
        <dbReference type="ARBA" id="ARBA00022722"/>
    </source>
</evidence>
<keyword evidence="3" id="KW-0255">Endonuclease</keyword>
<feature type="chain" id="PRO_5040241096" description="DNA/RNA non-specific endonuclease" evidence="6">
    <location>
        <begin position="22"/>
        <end position="405"/>
    </location>
</feature>
<dbReference type="GO" id="GO:0003676">
    <property type="term" value="F:nucleic acid binding"/>
    <property type="evidence" value="ECO:0007669"/>
    <property type="project" value="InterPro"/>
</dbReference>
<evidence type="ECO:0000256" key="6">
    <source>
        <dbReference type="SAM" id="SignalP"/>
    </source>
</evidence>
<sequence length="405" mass="45127">MIISLAPILVVVFSLHGYVGAVCKVSLNNNLPTKEPLYLTHKGSKLDFVYPKSAKGASKRDKGSFELSENEELVFACPGKANKLARTTENAADSHCVSGTRFSLGAKKTSNIEQIECTSSVKATLELDSGKKCAKTGTQMKIGFEVERQLLPLMWVCHDIKAADTIFVEHDIPATIGGARIFKARPDFEDGPSHLYEGINVKNVYTQKYQRGLFNQLLGKGQGEKFIKGTYYLARGHLAPDGDFLYGSWQWSTYFYVNTAPQWQIINAGHWLALERYLRKFAEQTGEDLHIMTGIVGVLSFESDSGENVEIYLQPDEQKIRVPAAFFKVIRSEVSDRAIVAVCSNNPFEKVPTLCQDIAAEHRWPTSWHDHAKGHIYFCEVNDFLSNASGLPIRRNSGILRGIGK</sequence>
<evidence type="ECO:0000313" key="9">
    <source>
        <dbReference type="EMBL" id="CAH0381107.1"/>
    </source>
</evidence>
<dbReference type="SMART" id="SM00477">
    <property type="entry name" value="NUC"/>
    <property type="match status" value="1"/>
</dbReference>
<evidence type="ECO:0000313" key="10">
    <source>
        <dbReference type="Proteomes" id="UP001152759"/>
    </source>
</evidence>
<evidence type="ECO:0008006" key="11">
    <source>
        <dbReference type="Google" id="ProtNLM"/>
    </source>
</evidence>